<reference evidence="4" key="1">
    <citation type="submission" date="2024-06" db="EMBL/GenBank/DDBJ databases">
        <authorList>
            <person name="Liu X."/>
            <person name="Lenzi L."/>
            <person name="Haldenby T S."/>
            <person name="Uol C."/>
        </authorList>
    </citation>
    <scope>NUCLEOTIDE SEQUENCE</scope>
</reference>
<name>A0AAV2TTB8_CALDB</name>
<dbReference type="PROSITE" id="PS50088">
    <property type="entry name" value="ANK_REPEAT"/>
    <property type="match status" value="1"/>
</dbReference>
<comment type="caution">
    <text evidence="4">The sequence shown here is derived from an EMBL/GenBank/DDBJ whole genome shotgun (WGS) entry which is preliminary data.</text>
</comment>
<dbReference type="Pfam" id="PF12796">
    <property type="entry name" value="Ank_2"/>
    <property type="match status" value="1"/>
</dbReference>
<protein>
    <submittedName>
        <fullName evidence="4">Uncharacterized protein</fullName>
    </submittedName>
</protein>
<dbReference type="SUPFAM" id="SSF48403">
    <property type="entry name" value="Ankyrin repeat"/>
    <property type="match status" value="1"/>
</dbReference>
<evidence type="ECO:0000313" key="4">
    <source>
        <dbReference type="EMBL" id="CAL5140061.1"/>
    </source>
</evidence>
<evidence type="ECO:0000256" key="3">
    <source>
        <dbReference type="PROSITE-ProRule" id="PRU00023"/>
    </source>
</evidence>
<accession>A0AAV2TTB8</accession>
<dbReference type="SMART" id="SM00248">
    <property type="entry name" value="ANK"/>
    <property type="match status" value="2"/>
</dbReference>
<dbReference type="AlphaFoldDB" id="A0AAV2TTB8"/>
<dbReference type="InterPro" id="IPR002110">
    <property type="entry name" value="Ankyrin_rpt"/>
</dbReference>
<proteinExistence type="predicted"/>
<dbReference type="InterPro" id="IPR036770">
    <property type="entry name" value="Ankyrin_rpt-contain_sf"/>
</dbReference>
<dbReference type="PANTHER" id="PTHR24198:SF165">
    <property type="entry name" value="ANKYRIN REPEAT-CONTAINING PROTEIN-RELATED"/>
    <property type="match status" value="1"/>
</dbReference>
<dbReference type="EMBL" id="CAXLJL010000689">
    <property type="protein sequence ID" value="CAL5140061.1"/>
    <property type="molecule type" value="Genomic_DNA"/>
</dbReference>
<dbReference type="Proteomes" id="UP001497525">
    <property type="component" value="Unassembled WGS sequence"/>
</dbReference>
<sequence>MELEHPIFRLALAGDAVGLDLLLTQDPQLINRPDYDGNMPLHLAALSGSAEAVRVCLNALSARTDLDMETEVQRRNFMNSDPLCLAVDSGNIECVHILLEAGSRVDYRYSTEVPVVLATLHGSDINITRLILEAVDADYQRSRGDNYWFAALQPDLSVSLAHYKLMKAHAFPYGIGDFEGLCLNMLEWDPQSNGLEDFLIYLCTDAVDRWFRHKDEVVRGLRRITSFFLRKIVPSTQQLNCVRRLQDVGVYEAPTSARAWLRILQDWGLPPTRITSNLAKKKLLHELSLSGKLADRPPLVEDSGLIPLILYFATVALKFPYPDWLTSWVALCTEAGFPNPQLSTLLELHTIRHSRSASDFFWSEVFTFALSRGIATVDAQQLQLHEAEHQMDVFLDHFCHHCPSMSPASLMPSENLFLNLLSYIQASSLIPAHPLFIHSARKYILPWLPWTLLHVTRPGGLITATVHALSHPALLDAILDFSPPLALFLVSNVNDWPYKAVHENLSRLFDALLLSYSETYFTIGLPDSVEGMLYSPQQHTLTLTYGLRTPGSSLLGWFRSVQTGPQSLLSLTRRTIRMHLRQYLCKTTGPGNPKEPLSSVVERLNLAKSFRHLIISTDLHHTFLSDAAA</sequence>
<feature type="repeat" description="ANK" evidence="3">
    <location>
        <begin position="78"/>
        <end position="110"/>
    </location>
</feature>
<evidence type="ECO:0000256" key="2">
    <source>
        <dbReference type="ARBA" id="ARBA00023043"/>
    </source>
</evidence>
<organism evidence="4 5">
    <name type="scientific">Calicophoron daubneyi</name>
    <name type="common">Rumen fluke</name>
    <name type="synonym">Paramphistomum daubneyi</name>
    <dbReference type="NCBI Taxonomy" id="300641"/>
    <lineage>
        <taxon>Eukaryota</taxon>
        <taxon>Metazoa</taxon>
        <taxon>Spiralia</taxon>
        <taxon>Lophotrochozoa</taxon>
        <taxon>Platyhelminthes</taxon>
        <taxon>Trematoda</taxon>
        <taxon>Digenea</taxon>
        <taxon>Plagiorchiida</taxon>
        <taxon>Pronocephalata</taxon>
        <taxon>Paramphistomoidea</taxon>
        <taxon>Paramphistomidae</taxon>
        <taxon>Calicophoron</taxon>
    </lineage>
</organism>
<dbReference type="Gene3D" id="1.25.40.20">
    <property type="entry name" value="Ankyrin repeat-containing domain"/>
    <property type="match status" value="1"/>
</dbReference>
<dbReference type="PANTHER" id="PTHR24198">
    <property type="entry name" value="ANKYRIN REPEAT AND PROTEIN KINASE DOMAIN-CONTAINING PROTEIN"/>
    <property type="match status" value="1"/>
</dbReference>
<evidence type="ECO:0000313" key="5">
    <source>
        <dbReference type="Proteomes" id="UP001497525"/>
    </source>
</evidence>
<gene>
    <name evidence="4" type="ORF">CDAUBV1_LOCUS15231</name>
</gene>
<evidence type="ECO:0000256" key="1">
    <source>
        <dbReference type="ARBA" id="ARBA00022737"/>
    </source>
</evidence>
<keyword evidence="1" id="KW-0677">Repeat</keyword>
<keyword evidence="2 3" id="KW-0040">ANK repeat</keyword>